<sequence>MKHHQIMKTITNKILPSIGVSLCGLITLTPNISIAQPIAQLNNWEFNPKSQQLEINISATATPQYFYLAEPPRLVLDLPNTKLGKVLTQKEYAGAIQKIRISQLNANITRIVLDLAPGIKFQPNQVQLQPLSRQKPTRWVFNPHLTFSPANSLLTKPTTTLPPSTNLTSNSQQPLITVPPLNSQNPSPINNSPLPAAMFPTPEENKNSSPNHPKEIPIIEFGQPLPSQKF</sequence>
<feature type="region of interest" description="Disordered" evidence="1">
    <location>
        <begin position="151"/>
        <end position="230"/>
    </location>
</feature>
<protein>
    <submittedName>
        <fullName evidence="3">AMIN domain-containing protein</fullName>
    </submittedName>
</protein>
<feature type="compositionally biased region" description="Low complexity" evidence="1">
    <location>
        <begin position="151"/>
        <end position="171"/>
    </location>
</feature>
<evidence type="ECO:0000313" key="3">
    <source>
        <dbReference type="EMBL" id="QJB45528.1"/>
    </source>
</evidence>
<reference evidence="3 4" key="2">
    <citation type="submission" date="2020-04" db="EMBL/GenBank/DDBJ databases">
        <authorList>
            <person name="Fomenkov A."/>
            <person name="Anton B.P."/>
            <person name="Roberts R.J."/>
        </authorList>
    </citation>
    <scope>NUCLEOTIDE SEQUENCE [LARGE SCALE GENOMIC DNA]</scope>
    <source>
        <strain evidence="3 4">CCAP 1403/13f</strain>
    </source>
</reference>
<feature type="compositionally biased region" description="Low complexity" evidence="1">
    <location>
        <begin position="179"/>
        <end position="195"/>
    </location>
</feature>
<proteinExistence type="predicted"/>
<organism evidence="3 4">
    <name type="scientific">Dolichospermum flos-aquae CCAP 1403/13F</name>
    <dbReference type="NCBI Taxonomy" id="315271"/>
    <lineage>
        <taxon>Bacteria</taxon>
        <taxon>Bacillati</taxon>
        <taxon>Cyanobacteriota</taxon>
        <taxon>Cyanophyceae</taxon>
        <taxon>Nostocales</taxon>
        <taxon>Aphanizomenonaceae</taxon>
        <taxon>Dolichospermum</taxon>
    </lineage>
</organism>
<dbReference type="Proteomes" id="UP000502433">
    <property type="component" value="Chromosome"/>
</dbReference>
<reference evidence="3 4" key="1">
    <citation type="submission" date="2020-04" db="EMBL/GenBank/DDBJ databases">
        <title>Genome-Wide Identification of 5-Methylcytosine Sites in Bacterial Genomes By High-Throughput Sequencing of MspJI Restriction Fragments.</title>
        <authorList>
            <person name="Wu V."/>
        </authorList>
    </citation>
    <scope>NUCLEOTIDE SEQUENCE [LARGE SCALE GENOMIC DNA]</scope>
    <source>
        <strain evidence="3 4">CCAP 1403/13f</strain>
    </source>
</reference>
<dbReference type="EMBL" id="CP051206">
    <property type="protein sequence ID" value="QJB45528.1"/>
    <property type="molecule type" value="Genomic_DNA"/>
</dbReference>
<dbReference type="Gene3D" id="2.60.40.3500">
    <property type="match status" value="1"/>
</dbReference>
<dbReference type="AlphaFoldDB" id="A0A6H2C2Z4"/>
<evidence type="ECO:0000313" key="4">
    <source>
        <dbReference type="Proteomes" id="UP000502433"/>
    </source>
</evidence>
<gene>
    <name evidence="3" type="ORF">HGD76_16485</name>
</gene>
<dbReference type="Pfam" id="PF11741">
    <property type="entry name" value="AMIN"/>
    <property type="match status" value="1"/>
</dbReference>
<dbReference type="InterPro" id="IPR021731">
    <property type="entry name" value="AMIN_dom"/>
</dbReference>
<evidence type="ECO:0000256" key="1">
    <source>
        <dbReference type="SAM" id="MobiDB-lite"/>
    </source>
</evidence>
<evidence type="ECO:0000259" key="2">
    <source>
        <dbReference type="Pfam" id="PF11741"/>
    </source>
</evidence>
<accession>A0A6H2C2Z4</accession>
<feature type="domain" description="AMIN" evidence="2">
    <location>
        <begin position="42"/>
        <end position="141"/>
    </location>
</feature>
<name>A0A6H2C2Z4_DOLFA</name>
<dbReference type="KEGG" id="dfs:HGD76_16485"/>